<evidence type="ECO:0000313" key="7">
    <source>
        <dbReference type="Proteomes" id="UP000185753"/>
    </source>
</evidence>
<protein>
    <submittedName>
        <fullName evidence="6">Bile acid:sodium symporter</fullName>
    </submittedName>
</protein>
<comment type="caution">
    <text evidence="6">The sequence shown here is derived from an EMBL/GenBank/DDBJ whole genome shotgun (WGS) entry which is preliminary data.</text>
</comment>
<dbReference type="Proteomes" id="UP000185753">
    <property type="component" value="Unassembled WGS sequence"/>
</dbReference>
<evidence type="ECO:0000256" key="2">
    <source>
        <dbReference type="ARBA" id="ARBA00022692"/>
    </source>
</evidence>
<feature type="transmembrane region" description="Helical" evidence="5">
    <location>
        <begin position="236"/>
        <end position="257"/>
    </location>
</feature>
<dbReference type="PANTHER" id="PTHR10361">
    <property type="entry name" value="SODIUM-BILE ACID COTRANSPORTER"/>
    <property type="match status" value="1"/>
</dbReference>
<proteinExistence type="predicted"/>
<dbReference type="AlphaFoldDB" id="A0A1A7RBA2"/>
<organism evidence="6 7">
    <name type="scientific">Acinetobacter gandensis</name>
    <dbReference type="NCBI Taxonomy" id="1443941"/>
    <lineage>
        <taxon>Bacteria</taxon>
        <taxon>Pseudomonadati</taxon>
        <taxon>Pseudomonadota</taxon>
        <taxon>Gammaproteobacteria</taxon>
        <taxon>Moraxellales</taxon>
        <taxon>Moraxellaceae</taxon>
        <taxon>Acinetobacter</taxon>
    </lineage>
</organism>
<evidence type="ECO:0000256" key="3">
    <source>
        <dbReference type="ARBA" id="ARBA00022989"/>
    </source>
</evidence>
<evidence type="ECO:0000313" key="6">
    <source>
        <dbReference type="EMBL" id="OBX29545.1"/>
    </source>
</evidence>
<name>A0A1A7RBA2_9GAMM</name>
<feature type="transmembrane region" description="Helical" evidence="5">
    <location>
        <begin position="138"/>
        <end position="159"/>
    </location>
</feature>
<feature type="transmembrane region" description="Helical" evidence="5">
    <location>
        <begin position="171"/>
        <end position="187"/>
    </location>
</feature>
<feature type="transmembrane region" description="Helical" evidence="5">
    <location>
        <begin position="39"/>
        <end position="58"/>
    </location>
</feature>
<evidence type="ECO:0000256" key="4">
    <source>
        <dbReference type="ARBA" id="ARBA00023136"/>
    </source>
</evidence>
<dbReference type="PANTHER" id="PTHR10361:SF24">
    <property type="entry name" value="P3 PROTEIN"/>
    <property type="match status" value="1"/>
</dbReference>
<dbReference type="RefSeq" id="WP_067762481.1">
    <property type="nucleotide sequence ID" value="NZ_LZDS01000005.1"/>
</dbReference>
<feature type="transmembrane region" description="Helical" evidence="5">
    <location>
        <begin position="103"/>
        <end position="126"/>
    </location>
</feature>
<dbReference type="InterPro" id="IPR004710">
    <property type="entry name" value="Bilac:Na_transpt"/>
</dbReference>
<evidence type="ECO:0000256" key="5">
    <source>
        <dbReference type="SAM" id="Phobius"/>
    </source>
</evidence>
<dbReference type="STRING" id="1443941.A9J31_12690"/>
<evidence type="ECO:0000256" key="1">
    <source>
        <dbReference type="ARBA" id="ARBA00004141"/>
    </source>
</evidence>
<keyword evidence="3 5" id="KW-1133">Transmembrane helix</keyword>
<dbReference type="EMBL" id="LZDS01000005">
    <property type="protein sequence ID" value="OBX29545.1"/>
    <property type="molecule type" value="Genomic_DNA"/>
</dbReference>
<keyword evidence="2 5" id="KW-0812">Transmembrane</keyword>
<keyword evidence="7" id="KW-1185">Reference proteome</keyword>
<feature type="transmembrane region" description="Helical" evidence="5">
    <location>
        <begin position="70"/>
        <end position="91"/>
    </location>
</feature>
<dbReference type="GO" id="GO:0016020">
    <property type="term" value="C:membrane"/>
    <property type="evidence" value="ECO:0007669"/>
    <property type="project" value="UniProtKB-SubCell"/>
</dbReference>
<keyword evidence="4 5" id="KW-0472">Membrane</keyword>
<comment type="subcellular location">
    <subcellularLocation>
        <location evidence="1">Membrane</location>
        <topology evidence="1">Multi-pass membrane protein</topology>
    </subcellularLocation>
</comment>
<feature type="transmembrane region" description="Helical" evidence="5">
    <location>
        <begin position="193"/>
        <end position="224"/>
    </location>
</feature>
<reference evidence="7" key="1">
    <citation type="submission" date="2016-06" db="EMBL/GenBank/DDBJ databases">
        <authorList>
            <person name="Radolfova-Krizova L."/>
            <person name="Nemec A."/>
        </authorList>
    </citation>
    <scope>NUCLEOTIDE SEQUENCE [LARGE SCALE GENOMIC DNA]</scope>
    <source>
        <strain evidence="7">ANC 4275</strain>
    </source>
</reference>
<gene>
    <name evidence="6" type="ORF">A9J31_12690</name>
</gene>
<accession>A0A1A7RBA2</accession>
<dbReference type="InterPro" id="IPR038770">
    <property type="entry name" value="Na+/solute_symporter_sf"/>
</dbReference>
<dbReference type="Pfam" id="PF01758">
    <property type="entry name" value="SBF"/>
    <property type="match status" value="1"/>
</dbReference>
<dbReference type="OrthoDB" id="9806785at2"/>
<feature type="transmembrane region" description="Helical" evidence="5">
    <location>
        <begin position="263"/>
        <end position="280"/>
    </location>
</feature>
<dbReference type="Gene3D" id="1.20.1530.20">
    <property type="match status" value="1"/>
</dbReference>
<dbReference type="InterPro" id="IPR002657">
    <property type="entry name" value="BilAc:Na_symport/Acr3"/>
</dbReference>
<feature type="transmembrane region" description="Helical" evidence="5">
    <location>
        <begin position="6"/>
        <end position="27"/>
    </location>
</feature>
<sequence>MDSGLFAFFLPIALAIMMMGLGLELSIKDFLRVARYPKVIFIALFTQLIVLTSIAFLLCKLLELPPLLSVGLMLLAASPGGATANAFSYIYKGDVALNISITAINSLISCFTLPFIVSLSILHFLGENTEVNIPIEKITQTFLMIFIPVCIGMLIRNTLPNLAQAISKPMRLLTITLLTLIFLIAVVREQSNIISYFANVGIATCLLCFSGLFLGYVIPFLAGVPEKQARACTFEIGIHNTGIAITIALSVLGSTAIAIPAGVYSIFMYVLATLFGFILTRRGSYLIQARNTEASH</sequence>